<proteinExistence type="predicted"/>
<accession>A0A9P6B9I9</accession>
<name>A0A9P6B9I9_9AGAM</name>
<organism evidence="1 2">
    <name type="scientific">Hydnum rufescens UP504</name>
    <dbReference type="NCBI Taxonomy" id="1448309"/>
    <lineage>
        <taxon>Eukaryota</taxon>
        <taxon>Fungi</taxon>
        <taxon>Dikarya</taxon>
        <taxon>Basidiomycota</taxon>
        <taxon>Agaricomycotina</taxon>
        <taxon>Agaricomycetes</taxon>
        <taxon>Cantharellales</taxon>
        <taxon>Hydnaceae</taxon>
        <taxon>Hydnum</taxon>
    </lineage>
</organism>
<dbReference type="AlphaFoldDB" id="A0A9P6B9I9"/>
<protein>
    <submittedName>
        <fullName evidence="1">Uncharacterized protein</fullName>
    </submittedName>
</protein>
<dbReference type="Proteomes" id="UP000886523">
    <property type="component" value="Unassembled WGS sequence"/>
</dbReference>
<comment type="caution">
    <text evidence="1">The sequence shown here is derived from an EMBL/GenBank/DDBJ whole genome shotgun (WGS) entry which is preliminary data.</text>
</comment>
<evidence type="ECO:0000313" key="1">
    <source>
        <dbReference type="EMBL" id="KAF9519974.1"/>
    </source>
</evidence>
<dbReference type="EMBL" id="MU128914">
    <property type="protein sequence ID" value="KAF9519974.1"/>
    <property type="molecule type" value="Genomic_DNA"/>
</dbReference>
<gene>
    <name evidence="1" type="ORF">BS47DRAFT_1481601</name>
</gene>
<evidence type="ECO:0000313" key="2">
    <source>
        <dbReference type="Proteomes" id="UP000886523"/>
    </source>
</evidence>
<keyword evidence="2" id="KW-1185">Reference proteome</keyword>
<reference evidence="1" key="1">
    <citation type="journal article" date="2020" name="Nat. Commun.">
        <title>Large-scale genome sequencing of mycorrhizal fungi provides insights into the early evolution of symbiotic traits.</title>
        <authorList>
            <person name="Miyauchi S."/>
            <person name="Kiss E."/>
            <person name="Kuo A."/>
            <person name="Drula E."/>
            <person name="Kohler A."/>
            <person name="Sanchez-Garcia M."/>
            <person name="Morin E."/>
            <person name="Andreopoulos B."/>
            <person name="Barry K.W."/>
            <person name="Bonito G."/>
            <person name="Buee M."/>
            <person name="Carver A."/>
            <person name="Chen C."/>
            <person name="Cichocki N."/>
            <person name="Clum A."/>
            <person name="Culley D."/>
            <person name="Crous P.W."/>
            <person name="Fauchery L."/>
            <person name="Girlanda M."/>
            <person name="Hayes R.D."/>
            <person name="Keri Z."/>
            <person name="LaButti K."/>
            <person name="Lipzen A."/>
            <person name="Lombard V."/>
            <person name="Magnuson J."/>
            <person name="Maillard F."/>
            <person name="Murat C."/>
            <person name="Nolan M."/>
            <person name="Ohm R.A."/>
            <person name="Pangilinan J."/>
            <person name="Pereira M.F."/>
            <person name="Perotto S."/>
            <person name="Peter M."/>
            <person name="Pfister S."/>
            <person name="Riley R."/>
            <person name="Sitrit Y."/>
            <person name="Stielow J.B."/>
            <person name="Szollosi G."/>
            <person name="Zifcakova L."/>
            <person name="Stursova M."/>
            <person name="Spatafora J.W."/>
            <person name="Tedersoo L."/>
            <person name="Vaario L.M."/>
            <person name="Yamada A."/>
            <person name="Yan M."/>
            <person name="Wang P."/>
            <person name="Xu J."/>
            <person name="Bruns T."/>
            <person name="Baldrian P."/>
            <person name="Vilgalys R."/>
            <person name="Dunand C."/>
            <person name="Henrissat B."/>
            <person name="Grigoriev I.V."/>
            <person name="Hibbett D."/>
            <person name="Nagy L.G."/>
            <person name="Martin F.M."/>
        </authorList>
    </citation>
    <scope>NUCLEOTIDE SEQUENCE</scope>
    <source>
        <strain evidence="1">UP504</strain>
    </source>
</reference>
<sequence length="139" mass="15712">MSEKRKISDLTVGDANAMLLSLNAFQEQLDEEDIDLPADLIKGLATLRRKLEGLLVPIPVVDCNPLWSGRGIKTGPLLLRKDLKPEIENLGLRIMNHGTELPLKVLTALIELVRRRVWLLMRSFVSRRPCPRPVYPLVV</sequence>